<proteinExistence type="predicted"/>
<sequence>MKLCLRLQVESALRELFNMRGMNLVTCCTDIIREWKNENYLGMVQSCSLMVEEFEDGSFAVLLFVEVRVEALVEAVVDHLDNRMGFDLAVIYHQNSGGDRCHLRDLHFEVLRDRLE</sequence>
<dbReference type="Proteomes" id="UP000156319">
    <property type="component" value="Genome"/>
</dbReference>
<dbReference type="KEGG" id="vg:37627429"/>
<dbReference type="InterPro" id="IPR009699">
    <property type="entry name" value="Mastadenovirus_E4/Orf3"/>
</dbReference>
<dbReference type="EMBL" id="KT013209">
    <property type="protein sequence ID" value="ALM55139.1"/>
    <property type="molecule type" value="Genomic_DNA"/>
</dbReference>
<dbReference type="InterPro" id="IPR038368">
    <property type="entry name" value="Mastadenovirus_E4/Orf3_sf"/>
</dbReference>
<dbReference type="Pfam" id="PF06931">
    <property type="entry name" value="Adeno_E4_ORF3"/>
    <property type="match status" value="1"/>
</dbReference>
<reference evidence="2" key="1">
    <citation type="submission" date="2015-06" db="EMBL/GenBank/DDBJ databases">
        <title>Simian adenovirus.</title>
        <authorList>
            <person name="Zhang Q."/>
            <person name="Seto D."/>
            <person name="Dehghan S."/>
        </authorList>
    </citation>
    <scope>NUCLEOTIDE SEQUENCE [LARGE SCALE GENOMIC DNA]</scope>
</reference>
<dbReference type="Gene3D" id="3.30.70.2870">
    <property type="entry name" value="Mastadenovirus E4 ORF3"/>
    <property type="match status" value="1"/>
</dbReference>
<dbReference type="GeneID" id="37627429"/>
<protein>
    <submittedName>
        <fullName evidence="1">E4 orf3</fullName>
    </submittedName>
</protein>
<evidence type="ECO:0000313" key="1">
    <source>
        <dbReference type="EMBL" id="ALM55139.1"/>
    </source>
</evidence>
<dbReference type="RefSeq" id="YP_009361349.1">
    <property type="nucleotide sequence ID" value="NC_034382.1"/>
</dbReference>
<evidence type="ECO:0000313" key="2">
    <source>
        <dbReference type="Proteomes" id="UP000156319"/>
    </source>
</evidence>
<accession>A0A1C8EG89</accession>
<name>A0A1C8EG89_9ADEN</name>
<organism evidence="1 2">
    <name type="scientific">Cynomolgus adenovirus 1</name>
    <dbReference type="NCBI Taxonomy" id="507488"/>
    <lineage>
        <taxon>Viruses</taxon>
        <taxon>Varidnaviria</taxon>
        <taxon>Bamfordvirae</taxon>
        <taxon>Preplasmiviricota</taxon>
        <taxon>Polisuviricotina</taxon>
        <taxon>Pharingeaviricetes</taxon>
        <taxon>Rowavirales</taxon>
        <taxon>Adenoviridae</taxon>
        <taxon>Mastadenovirus</taxon>
        <taxon>Mastadenovirus longumcaudae</taxon>
        <taxon>Simian mastadenovirus B</taxon>
    </lineage>
</organism>